<proteinExistence type="predicted"/>
<sequence length="145" mass="14959">MDVSPPVVWAARPHPLPALAVAGVGPVALGLARRALAASDTQLARWSGVAGPGVLVLLGDTDSLPWAEGVVYLGRDAQAPSLLLPCTLAPDVAPALLERALVTRARGATPLAVLPRSGHLVPVGAARPISRQALEEWREGNRDAP</sequence>
<evidence type="ECO:0000313" key="3">
    <source>
        <dbReference type="Proteomes" id="UP000217289"/>
    </source>
</evidence>
<name>A0A250IDS9_9BACT</name>
<feature type="domain" description="MoxR-vWA-beta-propeller ternary system" evidence="1">
    <location>
        <begin position="8"/>
        <end position="138"/>
    </location>
</feature>
<dbReference type="EMBL" id="CP022163">
    <property type="protein sequence ID" value="ATB29301.1"/>
    <property type="molecule type" value="Genomic_DNA"/>
</dbReference>
<evidence type="ECO:0000313" key="2">
    <source>
        <dbReference type="EMBL" id="ATB29301.1"/>
    </source>
</evidence>
<reference evidence="2 3" key="1">
    <citation type="submission" date="2017-06" db="EMBL/GenBank/DDBJ databases">
        <authorList>
            <person name="Kim H.J."/>
            <person name="Triplett B.A."/>
        </authorList>
    </citation>
    <scope>NUCLEOTIDE SEQUENCE [LARGE SCALE GENOMIC DNA]</scope>
    <source>
        <strain evidence="2 3">DSM 14713</strain>
    </source>
</reference>
<dbReference type="AlphaFoldDB" id="A0A250IDS9"/>
<gene>
    <name evidence="2" type="ORF">MEBOL_002750</name>
</gene>
<dbReference type="OrthoDB" id="5383096at2"/>
<dbReference type="RefSeq" id="WP_095977882.1">
    <property type="nucleotide sequence ID" value="NZ_CP022163.1"/>
</dbReference>
<protein>
    <recommendedName>
        <fullName evidence="1">MoxR-vWA-beta-propeller ternary system domain-containing protein</fullName>
    </recommendedName>
</protein>
<dbReference type="KEGG" id="mbd:MEBOL_002750"/>
<accession>A0A250IDS9</accession>
<keyword evidence="3" id="KW-1185">Reference proteome</keyword>
<evidence type="ECO:0000259" key="1">
    <source>
        <dbReference type="Pfam" id="PF19921"/>
    </source>
</evidence>
<dbReference type="InterPro" id="IPR045548">
    <property type="entry name" value="bpX5"/>
</dbReference>
<dbReference type="Proteomes" id="UP000217289">
    <property type="component" value="Chromosome"/>
</dbReference>
<organism evidence="2 3">
    <name type="scientific">Melittangium boletus DSM 14713</name>
    <dbReference type="NCBI Taxonomy" id="1294270"/>
    <lineage>
        <taxon>Bacteria</taxon>
        <taxon>Pseudomonadati</taxon>
        <taxon>Myxococcota</taxon>
        <taxon>Myxococcia</taxon>
        <taxon>Myxococcales</taxon>
        <taxon>Cystobacterineae</taxon>
        <taxon>Archangiaceae</taxon>
        <taxon>Melittangium</taxon>
    </lineage>
</organism>
<dbReference type="Pfam" id="PF19921">
    <property type="entry name" value="bpX5"/>
    <property type="match status" value="1"/>
</dbReference>